<dbReference type="GO" id="GO:0009279">
    <property type="term" value="C:cell outer membrane"/>
    <property type="evidence" value="ECO:0007669"/>
    <property type="project" value="UniProtKB-SubCell"/>
</dbReference>
<keyword evidence="14" id="KW-1185">Reference proteome</keyword>
<dbReference type="RefSeq" id="WP_020910389.1">
    <property type="nucleotide sequence ID" value="NC_011566.1"/>
</dbReference>
<name>B8CH12_SHEPW</name>
<keyword evidence="5 9" id="KW-0798">TonB box</keyword>
<organism evidence="13 14">
    <name type="scientific">Shewanella piezotolerans (strain WP3 / JCM 13877)</name>
    <dbReference type="NCBI Taxonomy" id="225849"/>
    <lineage>
        <taxon>Bacteria</taxon>
        <taxon>Pseudomonadati</taxon>
        <taxon>Pseudomonadota</taxon>
        <taxon>Gammaproteobacteria</taxon>
        <taxon>Alteromonadales</taxon>
        <taxon>Shewanellaceae</taxon>
        <taxon>Shewanella</taxon>
    </lineage>
</organism>
<feature type="signal peptide" evidence="10">
    <location>
        <begin position="1"/>
        <end position="24"/>
    </location>
</feature>
<keyword evidence="13" id="KW-0675">Receptor</keyword>
<protein>
    <submittedName>
        <fullName evidence="13">Outer membrane receptor protein, mostly Fe transport</fullName>
    </submittedName>
</protein>
<feature type="domain" description="TonB-dependent receptor plug" evidence="12">
    <location>
        <begin position="56"/>
        <end position="145"/>
    </location>
</feature>
<dbReference type="EMBL" id="CP000472">
    <property type="protein sequence ID" value="ACJ27005.1"/>
    <property type="molecule type" value="Genomic_DNA"/>
</dbReference>
<gene>
    <name evidence="13" type="ordered locus">swp_0162</name>
</gene>
<keyword evidence="4 8" id="KW-0812">Transmembrane</keyword>
<evidence type="ECO:0000256" key="9">
    <source>
        <dbReference type="RuleBase" id="RU003357"/>
    </source>
</evidence>
<feature type="domain" description="TonB-dependent receptor-like beta-barrel" evidence="11">
    <location>
        <begin position="152"/>
        <end position="597"/>
    </location>
</feature>
<dbReference type="InterPro" id="IPR036942">
    <property type="entry name" value="Beta-barrel_TonB_sf"/>
</dbReference>
<dbReference type="eggNOG" id="COG4771">
    <property type="taxonomic scope" value="Bacteria"/>
</dbReference>
<reference evidence="13 14" key="1">
    <citation type="journal article" date="2008" name="PLoS ONE">
        <title>Environmental adaptation: genomic analysis of the piezotolerant and psychrotolerant deep-sea iron reducing bacterium Shewanella piezotolerans WP3.</title>
        <authorList>
            <person name="Wang F."/>
            <person name="Wang J."/>
            <person name="Jian H."/>
            <person name="Zhang B."/>
            <person name="Li S."/>
            <person name="Wang F."/>
            <person name="Zeng X."/>
            <person name="Gao L."/>
            <person name="Bartlett D.H."/>
            <person name="Yu J."/>
            <person name="Hu S."/>
            <person name="Xiao X."/>
        </authorList>
    </citation>
    <scope>NUCLEOTIDE SEQUENCE [LARGE SCALE GENOMIC DNA]</scope>
    <source>
        <strain evidence="14">WP3 / JCM 13877</strain>
    </source>
</reference>
<evidence type="ECO:0000256" key="10">
    <source>
        <dbReference type="SAM" id="SignalP"/>
    </source>
</evidence>
<evidence type="ECO:0000256" key="8">
    <source>
        <dbReference type="PROSITE-ProRule" id="PRU01360"/>
    </source>
</evidence>
<comment type="similarity">
    <text evidence="8 9">Belongs to the TonB-dependent receptor family.</text>
</comment>
<dbReference type="Proteomes" id="UP000000753">
    <property type="component" value="Chromosome"/>
</dbReference>
<evidence type="ECO:0000256" key="5">
    <source>
        <dbReference type="ARBA" id="ARBA00023077"/>
    </source>
</evidence>
<evidence type="ECO:0000256" key="7">
    <source>
        <dbReference type="ARBA" id="ARBA00023237"/>
    </source>
</evidence>
<dbReference type="PANTHER" id="PTHR30069">
    <property type="entry name" value="TONB-DEPENDENT OUTER MEMBRANE RECEPTOR"/>
    <property type="match status" value="1"/>
</dbReference>
<dbReference type="GO" id="GO:0015344">
    <property type="term" value="F:siderophore uptake transmembrane transporter activity"/>
    <property type="evidence" value="ECO:0007669"/>
    <property type="project" value="TreeGrafter"/>
</dbReference>
<dbReference type="InterPro" id="IPR000531">
    <property type="entry name" value="Beta-barrel_TonB"/>
</dbReference>
<dbReference type="Gene3D" id="2.40.170.20">
    <property type="entry name" value="TonB-dependent receptor, beta-barrel domain"/>
    <property type="match status" value="1"/>
</dbReference>
<evidence type="ECO:0000259" key="12">
    <source>
        <dbReference type="Pfam" id="PF07715"/>
    </source>
</evidence>
<dbReference type="Pfam" id="PF07715">
    <property type="entry name" value="Plug"/>
    <property type="match status" value="1"/>
</dbReference>
<evidence type="ECO:0000256" key="2">
    <source>
        <dbReference type="ARBA" id="ARBA00022448"/>
    </source>
</evidence>
<accession>B8CH12</accession>
<evidence type="ECO:0000313" key="13">
    <source>
        <dbReference type="EMBL" id="ACJ27005.1"/>
    </source>
</evidence>
<evidence type="ECO:0000256" key="4">
    <source>
        <dbReference type="ARBA" id="ARBA00022692"/>
    </source>
</evidence>
<keyword evidence="3 8" id="KW-1134">Transmembrane beta strand</keyword>
<keyword evidence="10" id="KW-0732">Signal</keyword>
<dbReference type="InterPro" id="IPR039426">
    <property type="entry name" value="TonB-dep_rcpt-like"/>
</dbReference>
<evidence type="ECO:0000256" key="1">
    <source>
        <dbReference type="ARBA" id="ARBA00004571"/>
    </source>
</evidence>
<dbReference type="KEGG" id="swp:swp_0162"/>
<dbReference type="InterPro" id="IPR012910">
    <property type="entry name" value="Plug_dom"/>
</dbReference>
<dbReference type="OrthoDB" id="9764669at2"/>
<dbReference type="Pfam" id="PF00593">
    <property type="entry name" value="TonB_dep_Rec_b-barrel"/>
    <property type="match status" value="1"/>
</dbReference>
<dbReference type="PANTHER" id="PTHR30069:SF49">
    <property type="entry name" value="OUTER MEMBRANE PROTEIN C"/>
    <property type="match status" value="1"/>
</dbReference>
<dbReference type="InterPro" id="IPR037066">
    <property type="entry name" value="Plug_dom_sf"/>
</dbReference>
<proteinExistence type="inferred from homology"/>
<dbReference type="SUPFAM" id="SSF56935">
    <property type="entry name" value="Porins"/>
    <property type="match status" value="1"/>
</dbReference>
<evidence type="ECO:0000256" key="3">
    <source>
        <dbReference type="ARBA" id="ARBA00022452"/>
    </source>
</evidence>
<keyword evidence="7 8" id="KW-0998">Cell outer membrane</keyword>
<dbReference type="CDD" id="cd01347">
    <property type="entry name" value="ligand_gated_channel"/>
    <property type="match status" value="1"/>
</dbReference>
<keyword evidence="2 8" id="KW-0813">Transport</keyword>
<dbReference type="HOGENOM" id="CLU_434052_0_0_6"/>
<evidence type="ECO:0000256" key="6">
    <source>
        <dbReference type="ARBA" id="ARBA00023136"/>
    </source>
</evidence>
<feature type="chain" id="PRO_5002870132" evidence="10">
    <location>
        <begin position="25"/>
        <end position="627"/>
    </location>
</feature>
<evidence type="ECO:0000259" key="11">
    <source>
        <dbReference type="Pfam" id="PF00593"/>
    </source>
</evidence>
<dbReference type="Gene3D" id="2.170.130.10">
    <property type="entry name" value="TonB-dependent receptor, plug domain"/>
    <property type="match status" value="1"/>
</dbReference>
<keyword evidence="6 8" id="KW-0472">Membrane</keyword>
<sequence>MNRLFFAGVQLAILCFFFGHSAFANTDIERIQVTASKNLTKNQSSFDNHNIIDIEAIDFPIQKVSDALLYTPGVTLNGQGGLWQSYNIRGLSRWRIKSLIDGININTDRRAGNSLSFIDPNLLSSIDVISGPSSIYYGSGAIGGVINSNLKRSNTGYLNAGYQSFGNENSIALTAPINNDLYTGFAYREAENDNNQQQQPLLSKFEQYSGFISYHTDISEDLQLETSLIGSYGDDIGKTNNQYPESRVSLYPFEKHLLGKVTVSALENWALGGYFHHQDWQSDTLRVEKRRNINDYGSFDWGLYAQQHWRLNLINGRIGIDSDNRSNVEITEQQYTTSDELQWSKTILEGDEYRGAIYADANVTLAKINVTTGARIEYIEQTNQVSISDQFATGFVKLSTALNDSSDIVLDLGTGFRFPTLTERFFNGSTARAQFIGNEELKPEESQNVLISYQLSSELLTFNLNGFYNHIDNYIEKVALDPNTLTYRNETNAEIYGGEIELNSQITDHFSINWIYQYTVGQNADGLPLADIPPAESRLLLTWAEDDWQVATFYRYRTSFSEPASGEQPLESAHIVDLSGHYWISDSFKLTASISNISSEEYLATSDDMANIMPGRNWSLSGSWLFN</sequence>
<comment type="subcellular location">
    <subcellularLocation>
        <location evidence="1 8">Cell outer membrane</location>
        <topology evidence="1 8">Multi-pass membrane protein</topology>
    </subcellularLocation>
</comment>
<dbReference type="GO" id="GO:0044718">
    <property type="term" value="P:siderophore transmembrane transport"/>
    <property type="evidence" value="ECO:0007669"/>
    <property type="project" value="TreeGrafter"/>
</dbReference>
<evidence type="ECO:0000313" key="14">
    <source>
        <dbReference type="Proteomes" id="UP000000753"/>
    </source>
</evidence>
<dbReference type="AlphaFoldDB" id="B8CH12"/>
<dbReference type="STRING" id="225849.swp_0162"/>
<dbReference type="PROSITE" id="PS52016">
    <property type="entry name" value="TONB_DEPENDENT_REC_3"/>
    <property type="match status" value="1"/>
</dbReference>